<dbReference type="Gene3D" id="3.50.50.60">
    <property type="entry name" value="FAD/NAD(P)-binding domain"/>
    <property type="match status" value="1"/>
</dbReference>
<dbReference type="GO" id="GO:0016491">
    <property type="term" value="F:oxidoreductase activity"/>
    <property type="evidence" value="ECO:0007669"/>
    <property type="project" value="UniProtKB-KW"/>
</dbReference>
<dbReference type="GO" id="GO:0005737">
    <property type="term" value="C:cytoplasm"/>
    <property type="evidence" value="ECO:0007669"/>
    <property type="project" value="TreeGrafter"/>
</dbReference>
<proteinExistence type="predicted"/>
<evidence type="ECO:0000313" key="4">
    <source>
        <dbReference type="Proteomes" id="UP001239215"/>
    </source>
</evidence>
<dbReference type="PANTHER" id="PTHR13847">
    <property type="entry name" value="SARCOSINE DEHYDROGENASE-RELATED"/>
    <property type="match status" value="1"/>
</dbReference>
<protein>
    <submittedName>
        <fullName evidence="3">D-arginine dehydrogenase</fullName>
        <ecNumber evidence="3">1.4.99.6</ecNumber>
    </submittedName>
</protein>
<sequence>MTVQEWDVIVIGGGIAGVSIAYELAADTTVCLLETESTLAYHSTGRSAAAFIESYGNLPIRALTVASRGVFTDPPDIFESAVSRPLPLLYVAGEGRAGAIRSLQDQVRELTPDIEVLDAAEAERRHPLLRPGHVELALWEPGALDLDVHALHQGYAKGLRGRGGHVATSARVVEAVRARGRWTLTDGSGRQFRAPVVVNAAGAWCDAVAAVLGVEPIGIQPLRRTVFMVPAPAVDPDRPVPLTIDVDDRFYFKPETDMLLCSPADETPQAPGDAKPDTLDIAMALDAINDATTIDARHVRHSWAGLRSFTADRTPVVGYDPAADGVFWFAGQGGYGIQAGPALARTGAALLRRGPVPADVAERGLRAEMLAPGRPSLSVSEGTVHQR</sequence>
<organism evidence="3 4">
    <name type="scientific">Nocardioides zeae</name>
    <dbReference type="NCBI Taxonomy" id="1457234"/>
    <lineage>
        <taxon>Bacteria</taxon>
        <taxon>Bacillati</taxon>
        <taxon>Actinomycetota</taxon>
        <taxon>Actinomycetes</taxon>
        <taxon>Propionibacteriales</taxon>
        <taxon>Nocardioidaceae</taxon>
        <taxon>Nocardioides</taxon>
    </lineage>
</organism>
<feature type="domain" description="FAD dependent oxidoreductase" evidence="2">
    <location>
        <begin position="7"/>
        <end position="349"/>
    </location>
</feature>
<gene>
    <name evidence="3" type="ORF">QE405_003965</name>
</gene>
<dbReference type="Gene3D" id="3.30.9.10">
    <property type="entry name" value="D-Amino Acid Oxidase, subunit A, domain 2"/>
    <property type="match status" value="1"/>
</dbReference>
<dbReference type="InterPro" id="IPR006076">
    <property type="entry name" value="FAD-dep_OxRdtase"/>
</dbReference>
<reference evidence="3" key="1">
    <citation type="submission" date="2023-07" db="EMBL/GenBank/DDBJ databases">
        <title>Functional and genomic diversity of the sorghum phyllosphere microbiome.</title>
        <authorList>
            <person name="Shade A."/>
        </authorList>
    </citation>
    <scope>NUCLEOTIDE SEQUENCE</scope>
    <source>
        <strain evidence="3">SORGH_AS_1067</strain>
    </source>
</reference>
<dbReference type="PANTHER" id="PTHR13847:SF287">
    <property type="entry name" value="FAD-DEPENDENT OXIDOREDUCTASE DOMAIN-CONTAINING PROTEIN 1"/>
    <property type="match status" value="1"/>
</dbReference>
<dbReference type="Pfam" id="PF01266">
    <property type="entry name" value="DAO"/>
    <property type="match status" value="1"/>
</dbReference>
<comment type="caution">
    <text evidence="3">The sequence shown here is derived from an EMBL/GenBank/DDBJ whole genome shotgun (WGS) entry which is preliminary data.</text>
</comment>
<dbReference type="EMBL" id="JAUTAN010000001">
    <property type="protein sequence ID" value="MDQ1106681.1"/>
    <property type="molecule type" value="Genomic_DNA"/>
</dbReference>
<accession>A0AAJ1U254</accession>
<dbReference type="SUPFAM" id="SSF51905">
    <property type="entry name" value="FAD/NAD(P)-binding domain"/>
    <property type="match status" value="1"/>
</dbReference>
<evidence type="ECO:0000256" key="1">
    <source>
        <dbReference type="ARBA" id="ARBA00023002"/>
    </source>
</evidence>
<keyword evidence="1 3" id="KW-0560">Oxidoreductase</keyword>
<dbReference type="AlphaFoldDB" id="A0AAJ1U254"/>
<evidence type="ECO:0000313" key="3">
    <source>
        <dbReference type="EMBL" id="MDQ1106681.1"/>
    </source>
</evidence>
<dbReference type="RefSeq" id="WP_307204599.1">
    <property type="nucleotide sequence ID" value="NZ_JAUTAN010000001.1"/>
</dbReference>
<dbReference type="InterPro" id="IPR036188">
    <property type="entry name" value="FAD/NAD-bd_sf"/>
</dbReference>
<dbReference type="Proteomes" id="UP001239215">
    <property type="component" value="Unassembled WGS sequence"/>
</dbReference>
<dbReference type="EC" id="1.4.99.6" evidence="3"/>
<name>A0AAJ1U254_9ACTN</name>
<evidence type="ECO:0000259" key="2">
    <source>
        <dbReference type="Pfam" id="PF01266"/>
    </source>
</evidence>